<dbReference type="Proteomes" id="UP000515860">
    <property type="component" value="Chromosome"/>
</dbReference>
<keyword evidence="6" id="KW-1185">Reference proteome</keyword>
<reference evidence="5 6" key="1">
    <citation type="submission" date="2020-08" db="EMBL/GenBank/DDBJ databases">
        <authorList>
            <person name="Liu C."/>
            <person name="Sun Q."/>
        </authorList>
    </citation>
    <scope>NUCLEOTIDE SEQUENCE [LARGE SCALE GENOMIC DNA]</scope>
    <source>
        <strain evidence="5 6">NSJ-29</strain>
    </source>
</reference>
<dbReference type="RefSeq" id="WP_118643767.1">
    <property type="nucleotide sequence ID" value="NZ_CP060635.1"/>
</dbReference>
<dbReference type="KEGG" id="whj:H9Q79_05325"/>
<dbReference type="Pfam" id="PF02780">
    <property type="entry name" value="Transketolase_C"/>
    <property type="match status" value="1"/>
</dbReference>
<keyword evidence="3" id="KW-0786">Thiamine pyrophosphate</keyword>
<evidence type="ECO:0000313" key="6">
    <source>
        <dbReference type="Proteomes" id="UP000515860"/>
    </source>
</evidence>
<dbReference type="PANTHER" id="PTHR43257">
    <property type="entry name" value="PYRUVATE DEHYDROGENASE E1 COMPONENT BETA SUBUNIT"/>
    <property type="match status" value="1"/>
</dbReference>
<comment type="cofactor">
    <cofactor evidence="1">
        <name>thiamine diphosphate</name>
        <dbReference type="ChEBI" id="CHEBI:58937"/>
    </cofactor>
</comment>
<dbReference type="Pfam" id="PF02779">
    <property type="entry name" value="Transket_pyr"/>
    <property type="match status" value="1"/>
</dbReference>
<evidence type="ECO:0000256" key="2">
    <source>
        <dbReference type="ARBA" id="ARBA00023002"/>
    </source>
</evidence>
<dbReference type="AlphaFoldDB" id="A0A7G9GFX9"/>
<sequence>MSEITYAQAINDAISEEMRKDETVFMMGEDIGLYCGAFGVSKGMIQEFGEERIMDTPIAEQAYVGAAVGAAMTGLRPVVELMFSDFMCVCFDELVNEAAKLRFMFGGKVKVPMVMRAAAGAGTGAAAQHSQSLEACLAHFPGLKVVIPSTPYDAKGLLKTAIRDDNPVMFLEQKKLYRTKGEVPEEEYSIPLGVADIKKAGSDCTIVTYGRMVQVSLEAAAVLEKENIHAEVIDIRSLLPLDTGTIIESVKKTKHVLIVHEAVQFGGFGGEISGQIADSEAFYYLDAPIKRLGAKSTPIPFNPTLEADTFPTVDKVVNAVRELL</sequence>
<name>A0A7G9GFX9_9FIRM</name>
<dbReference type="FunFam" id="3.40.50.920:FF:000001">
    <property type="entry name" value="Pyruvate dehydrogenase E1 beta subunit"/>
    <property type="match status" value="1"/>
</dbReference>
<evidence type="ECO:0000256" key="1">
    <source>
        <dbReference type="ARBA" id="ARBA00001964"/>
    </source>
</evidence>
<evidence type="ECO:0000259" key="4">
    <source>
        <dbReference type="SMART" id="SM00861"/>
    </source>
</evidence>
<dbReference type="FunFam" id="3.40.50.970:FF:000001">
    <property type="entry name" value="Pyruvate dehydrogenase E1 beta subunit"/>
    <property type="match status" value="1"/>
</dbReference>
<dbReference type="Gene3D" id="3.40.50.970">
    <property type="match status" value="1"/>
</dbReference>
<dbReference type="SMART" id="SM00861">
    <property type="entry name" value="Transket_pyr"/>
    <property type="match status" value="1"/>
</dbReference>
<proteinExistence type="predicted"/>
<dbReference type="SUPFAM" id="SSF52518">
    <property type="entry name" value="Thiamin diphosphate-binding fold (THDP-binding)"/>
    <property type="match status" value="1"/>
</dbReference>
<evidence type="ECO:0000256" key="3">
    <source>
        <dbReference type="ARBA" id="ARBA00023052"/>
    </source>
</evidence>
<dbReference type="InterPro" id="IPR029061">
    <property type="entry name" value="THDP-binding"/>
</dbReference>
<dbReference type="InterPro" id="IPR033248">
    <property type="entry name" value="Transketolase_C"/>
</dbReference>
<organism evidence="5 6">
    <name type="scientific">Wansuia hejianensis</name>
    <dbReference type="NCBI Taxonomy" id="2763667"/>
    <lineage>
        <taxon>Bacteria</taxon>
        <taxon>Bacillati</taxon>
        <taxon>Bacillota</taxon>
        <taxon>Clostridia</taxon>
        <taxon>Lachnospirales</taxon>
        <taxon>Lachnospiraceae</taxon>
        <taxon>Wansuia</taxon>
    </lineage>
</organism>
<dbReference type="NCBIfam" id="NF006667">
    <property type="entry name" value="PRK09212.1"/>
    <property type="match status" value="1"/>
</dbReference>
<dbReference type="InterPro" id="IPR005475">
    <property type="entry name" value="Transketolase-like_Pyr-bd"/>
</dbReference>
<dbReference type="InterPro" id="IPR009014">
    <property type="entry name" value="Transketo_C/PFOR_II"/>
</dbReference>
<accession>A0A7G9GFX9</accession>
<evidence type="ECO:0000313" key="5">
    <source>
        <dbReference type="EMBL" id="QNM09711.1"/>
    </source>
</evidence>
<dbReference type="GO" id="GO:0016491">
    <property type="term" value="F:oxidoreductase activity"/>
    <property type="evidence" value="ECO:0007669"/>
    <property type="project" value="UniProtKB-KW"/>
</dbReference>
<gene>
    <name evidence="5" type="ORF">H9Q79_05325</name>
</gene>
<keyword evidence="2" id="KW-0560">Oxidoreductase</keyword>
<dbReference type="Gene3D" id="3.40.50.920">
    <property type="match status" value="1"/>
</dbReference>
<protein>
    <submittedName>
        <fullName evidence="5">Alpha-ketoacid dehydrogenase subunit beta</fullName>
    </submittedName>
</protein>
<feature type="domain" description="Transketolase-like pyrimidine-binding" evidence="4">
    <location>
        <begin position="4"/>
        <end position="179"/>
    </location>
</feature>
<dbReference type="PANTHER" id="PTHR43257:SF2">
    <property type="entry name" value="PYRUVATE DEHYDROGENASE E1 COMPONENT SUBUNIT BETA"/>
    <property type="match status" value="1"/>
</dbReference>
<dbReference type="CDD" id="cd07036">
    <property type="entry name" value="TPP_PYR_E1-PDHc-beta_like"/>
    <property type="match status" value="1"/>
</dbReference>
<dbReference type="EMBL" id="CP060635">
    <property type="protein sequence ID" value="QNM09711.1"/>
    <property type="molecule type" value="Genomic_DNA"/>
</dbReference>
<dbReference type="SUPFAM" id="SSF52922">
    <property type="entry name" value="TK C-terminal domain-like"/>
    <property type="match status" value="1"/>
</dbReference>